<dbReference type="RefSeq" id="WP_184171994.1">
    <property type="nucleotide sequence ID" value="NZ_BAABAG010000004.1"/>
</dbReference>
<evidence type="ECO:0000313" key="3">
    <source>
        <dbReference type="Proteomes" id="UP000567246"/>
    </source>
</evidence>
<dbReference type="Proteomes" id="UP000567246">
    <property type="component" value="Unassembled WGS sequence"/>
</dbReference>
<dbReference type="SUPFAM" id="SSF56112">
    <property type="entry name" value="Protein kinase-like (PK-like)"/>
    <property type="match status" value="1"/>
</dbReference>
<feature type="domain" description="Aminoglycoside phosphotransferase" evidence="1">
    <location>
        <begin position="96"/>
        <end position="309"/>
    </location>
</feature>
<gene>
    <name evidence="2" type="ORF">HDA33_001312</name>
</gene>
<organism evidence="2 3">
    <name type="scientific">Micrococcus endophyticus</name>
    <dbReference type="NCBI Taxonomy" id="455343"/>
    <lineage>
        <taxon>Bacteria</taxon>
        <taxon>Bacillati</taxon>
        <taxon>Actinomycetota</taxon>
        <taxon>Actinomycetes</taxon>
        <taxon>Micrococcales</taxon>
        <taxon>Micrococcaceae</taxon>
        <taxon>Micrococcus</taxon>
    </lineage>
</organism>
<dbReference type="Gene3D" id="3.90.1200.10">
    <property type="match status" value="1"/>
</dbReference>
<comment type="caution">
    <text evidence="2">The sequence shown here is derived from an EMBL/GenBank/DDBJ whole genome shotgun (WGS) entry which is preliminary data.</text>
</comment>
<dbReference type="InterPro" id="IPR011009">
    <property type="entry name" value="Kinase-like_dom_sf"/>
</dbReference>
<dbReference type="Pfam" id="PF01636">
    <property type="entry name" value="APH"/>
    <property type="match status" value="1"/>
</dbReference>
<dbReference type="AlphaFoldDB" id="A0A7W9JIW8"/>
<reference evidence="2 3" key="1">
    <citation type="submission" date="2020-08" db="EMBL/GenBank/DDBJ databases">
        <title>Sequencing the genomes of 1000 actinobacteria strains.</title>
        <authorList>
            <person name="Klenk H.-P."/>
        </authorList>
    </citation>
    <scope>NUCLEOTIDE SEQUENCE [LARGE SCALE GENOMIC DNA]</scope>
    <source>
        <strain evidence="2 3">DSM 17945</strain>
    </source>
</reference>
<name>A0A7W9JIW8_9MICC</name>
<sequence length="357" mass="38176">MASDPVDSELELVHRALGRLRPHVSPADARALHEADWSAGTVEEGGQFHRVLVCAGTGVLRMTRAHEVGAAPAARWSPERDPARQLGRRMALLDGLDAALAEQGVAWTVPVALSDPVPAGTGAAVLQRYLPGGPHPPHEGDPAVLRRLLDEIAAVDVADPRIAPHLGRPFSFRGPWTAQRAEHVAGIPVRLAPRLGAWPGDDVDARTGADVWADAVARVTRAVTAWTEEPPVPPSLVHGDLAGHNMRWRAVPAADDAPGEVRWELAGVLDWDLACAWDPALNVAYLSLWHGEDQVERLAVDAGEAARARVWLGAMALETLDDAAARDELVGGLPNGSWRRLLRKALPRVARALTALG</sequence>
<dbReference type="EMBL" id="JACHMW010000001">
    <property type="protein sequence ID" value="MBB5848748.1"/>
    <property type="molecule type" value="Genomic_DNA"/>
</dbReference>
<dbReference type="InterPro" id="IPR002575">
    <property type="entry name" value="Aminoglycoside_PTrfase"/>
</dbReference>
<evidence type="ECO:0000259" key="1">
    <source>
        <dbReference type="Pfam" id="PF01636"/>
    </source>
</evidence>
<accession>A0A7W9JIW8</accession>
<protein>
    <recommendedName>
        <fullName evidence="1">Aminoglycoside phosphotransferase domain-containing protein</fullName>
    </recommendedName>
</protein>
<evidence type="ECO:0000313" key="2">
    <source>
        <dbReference type="EMBL" id="MBB5848748.1"/>
    </source>
</evidence>
<keyword evidence="3" id="KW-1185">Reference proteome</keyword>
<proteinExistence type="predicted"/>